<dbReference type="AlphaFoldDB" id="A0A1B9H3J7"/>
<evidence type="ECO:0000259" key="8">
    <source>
        <dbReference type="Pfam" id="PF09759"/>
    </source>
</evidence>
<dbReference type="Gene3D" id="1.25.10.10">
    <property type="entry name" value="Leucine-rich Repeat Variant"/>
    <property type="match status" value="1"/>
</dbReference>
<dbReference type="OrthoDB" id="379794at2759"/>
<comment type="similarity">
    <text evidence="1">Belongs to the ataxin-10 family.</text>
</comment>
<dbReference type="InterPro" id="IPR011989">
    <property type="entry name" value="ARM-like"/>
</dbReference>
<proteinExistence type="inferred from homology"/>
<reference evidence="9 10" key="1">
    <citation type="submission" date="2013-07" db="EMBL/GenBank/DDBJ databases">
        <title>The Genome Sequence of Cryptococcus heveanensis BCC8398.</title>
        <authorList>
            <consortium name="The Broad Institute Genome Sequencing Platform"/>
            <person name="Cuomo C."/>
            <person name="Litvintseva A."/>
            <person name="Chen Y."/>
            <person name="Heitman J."/>
            <person name="Sun S."/>
            <person name="Springer D."/>
            <person name="Dromer F."/>
            <person name="Young S.K."/>
            <person name="Zeng Q."/>
            <person name="Gargeya S."/>
            <person name="Fitzgerald M."/>
            <person name="Abouelleil A."/>
            <person name="Alvarado L."/>
            <person name="Berlin A.M."/>
            <person name="Chapman S.B."/>
            <person name="Dewar J."/>
            <person name="Goldberg J."/>
            <person name="Griggs A."/>
            <person name="Gujja S."/>
            <person name="Hansen M."/>
            <person name="Howarth C."/>
            <person name="Imamovic A."/>
            <person name="Larimer J."/>
            <person name="McCowan C."/>
            <person name="Murphy C."/>
            <person name="Pearson M."/>
            <person name="Priest M."/>
            <person name="Roberts A."/>
            <person name="Saif S."/>
            <person name="Shea T."/>
            <person name="Sykes S."/>
            <person name="Wortman J."/>
            <person name="Nusbaum C."/>
            <person name="Birren B."/>
        </authorList>
    </citation>
    <scope>NUCLEOTIDE SEQUENCE [LARGE SCALE GENOMIC DNA]</scope>
    <source>
        <strain evidence="9 10">BCC8398</strain>
    </source>
</reference>
<feature type="region of interest" description="Disordered" evidence="7">
    <location>
        <begin position="417"/>
        <end position="436"/>
    </location>
</feature>
<dbReference type="EMBL" id="KI669492">
    <property type="protein sequence ID" value="OCF37853.1"/>
    <property type="molecule type" value="Genomic_DNA"/>
</dbReference>
<evidence type="ECO:0000256" key="7">
    <source>
        <dbReference type="SAM" id="MobiDB-lite"/>
    </source>
</evidence>
<dbReference type="Pfam" id="PF09759">
    <property type="entry name" value="Atx10homo_assoc"/>
    <property type="match status" value="1"/>
</dbReference>
<dbReference type="SUPFAM" id="SSF48371">
    <property type="entry name" value="ARM repeat"/>
    <property type="match status" value="1"/>
</dbReference>
<dbReference type="PANTHER" id="PTHR13255">
    <property type="entry name" value="ATAXIN-10"/>
    <property type="match status" value="1"/>
</dbReference>
<dbReference type="PANTHER" id="PTHR13255:SF0">
    <property type="entry name" value="ATAXIN-10"/>
    <property type="match status" value="1"/>
</dbReference>
<keyword evidence="10" id="KW-1185">Reference proteome</keyword>
<dbReference type="InterPro" id="IPR016024">
    <property type="entry name" value="ARM-type_fold"/>
</dbReference>
<accession>A0A1B9H3J7</accession>
<feature type="compositionally biased region" description="Low complexity" evidence="7">
    <location>
        <begin position="418"/>
        <end position="429"/>
    </location>
</feature>
<evidence type="ECO:0000256" key="6">
    <source>
        <dbReference type="ARBA" id="ARBA00044805"/>
    </source>
</evidence>
<dbReference type="GO" id="GO:0051301">
    <property type="term" value="P:cell division"/>
    <property type="evidence" value="ECO:0007669"/>
    <property type="project" value="UniProtKB-KW"/>
</dbReference>
<evidence type="ECO:0000256" key="5">
    <source>
        <dbReference type="ARBA" id="ARBA00044801"/>
    </source>
</evidence>
<keyword evidence="3" id="KW-0131">Cell cycle</keyword>
<name>A0A1B9H3J7_9TREE</name>
<dbReference type="InterPro" id="IPR019156">
    <property type="entry name" value="Ataxin-10_domain"/>
</dbReference>
<evidence type="ECO:0000313" key="10">
    <source>
        <dbReference type="Proteomes" id="UP000092666"/>
    </source>
</evidence>
<sequence length="540" mass="59303">MDMKKLASALRQGASAILRSDEACLEVAGDAEDVARYVAQHLSEREDLVDLEDPDDEIIFNALSTFWAGLASSFDPSSSHSGLNPSEGRWASEDSRTQLALALAKLERNLVAGLQPFQAAAEQHEADIRKLVFNVTTFVRIADPKFFTLQAVLAQLLCNLISPASPASGADRLADKYLRLYLSGNREDDVIIRLLDSRDSKTNHATLHLLNNVIRDSPARLYLLLTDVGVRWCAKVLGRMDEWVEAENGLFELGASIFNTLISTSLHARLFQLLSDSSEPITPSQTTLLKILDSHLASSPDPTFTPSPGPHLFLIPLFHQLVRYTSASIGQGADDPRLPKVFEGLILVTEGLNAIGLAVQGRKDRRKYEVESGVSEHVGDEEVVEVMKSPVEGKGVAKPTIALLRSLDTFFPRVNPRSQSSLQASSSSSDNKPTATEELKPFANLKRNLVQLIGVLSFEDTAVGDQVREVEGIQLLLSMTEIDEGNPYLREHALLCVRNLMLNNPANQAIITQMDPIGVLSDDTGELLPLPDKMKKQERQ</sequence>
<reference evidence="10" key="2">
    <citation type="submission" date="2013-12" db="EMBL/GenBank/DDBJ databases">
        <title>Evolution of pathogenesis and genome organization in the Tremellales.</title>
        <authorList>
            <person name="Cuomo C."/>
            <person name="Litvintseva A."/>
            <person name="Heitman J."/>
            <person name="Chen Y."/>
            <person name="Sun S."/>
            <person name="Springer D."/>
            <person name="Dromer F."/>
            <person name="Young S."/>
            <person name="Zeng Q."/>
            <person name="Chapman S."/>
            <person name="Gujja S."/>
            <person name="Saif S."/>
            <person name="Birren B."/>
        </authorList>
    </citation>
    <scope>NUCLEOTIDE SEQUENCE [LARGE SCALE GENOMIC DNA]</scope>
    <source>
        <strain evidence="10">BCC8398</strain>
    </source>
</reference>
<keyword evidence="2" id="KW-0132">Cell division</keyword>
<evidence type="ECO:0000256" key="4">
    <source>
        <dbReference type="ARBA" id="ARBA00044746"/>
    </source>
</evidence>
<dbReference type="Proteomes" id="UP000092666">
    <property type="component" value="Unassembled WGS sequence"/>
</dbReference>
<dbReference type="GO" id="GO:0005829">
    <property type="term" value="C:cytosol"/>
    <property type="evidence" value="ECO:0007669"/>
    <property type="project" value="TreeGrafter"/>
</dbReference>
<organism evidence="9 10">
    <name type="scientific">Kwoniella heveanensis BCC8398</name>
    <dbReference type="NCBI Taxonomy" id="1296120"/>
    <lineage>
        <taxon>Eukaryota</taxon>
        <taxon>Fungi</taxon>
        <taxon>Dikarya</taxon>
        <taxon>Basidiomycota</taxon>
        <taxon>Agaricomycotina</taxon>
        <taxon>Tremellomycetes</taxon>
        <taxon>Tremellales</taxon>
        <taxon>Cryptococcaceae</taxon>
        <taxon>Kwoniella</taxon>
    </lineage>
</organism>
<protein>
    <recommendedName>
        <fullName evidence="5">Ataxin-10 homolog</fullName>
    </recommendedName>
    <alternativeName>
        <fullName evidence="6">Copper transport protein 86</fullName>
    </alternativeName>
</protein>
<evidence type="ECO:0000256" key="2">
    <source>
        <dbReference type="ARBA" id="ARBA00022618"/>
    </source>
</evidence>
<evidence type="ECO:0000313" key="9">
    <source>
        <dbReference type="EMBL" id="OCF37853.1"/>
    </source>
</evidence>
<feature type="domain" description="Ataxin-10" evidence="8">
    <location>
        <begin position="445"/>
        <end position="523"/>
    </location>
</feature>
<dbReference type="InterPro" id="IPR051374">
    <property type="entry name" value="Ataxin-10/CTR86_families"/>
</dbReference>
<gene>
    <name evidence="9" type="ORF">I316_00077</name>
</gene>
<evidence type="ECO:0000256" key="1">
    <source>
        <dbReference type="ARBA" id="ARBA00008384"/>
    </source>
</evidence>
<comment type="function">
    <text evidence="4">May play a role in the regulation of cytokinesis.</text>
</comment>
<evidence type="ECO:0000256" key="3">
    <source>
        <dbReference type="ARBA" id="ARBA00023306"/>
    </source>
</evidence>